<dbReference type="RefSeq" id="WP_094546626.1">
    <property type="nucleotide sequence ID" value="NZ_MQWB01000001.1"/>
</dbReference>
<feature type="compositionally biased region" description="Basic and acidic residues" evidence="1">
    <location>
        <begin position="17"/>
        <end position="31"/>
    </location>
</feature>
<feature type="region of interest" description="Disordered" evidence="1">
    <location>
        <begin position="170"/>
        <end position="218"/>
    </location>
</feature>
<sequence length="218" mass="23547">MIGPDKKPSRRRTPTGPRREAQPKTYSEKDRARFWAKVAEPDENGCRVWNGALSKAGRGRLSIDGVTRYAYVYALELADRPVAKGEPVRHLCGNPSCCEETHLTTEGGQSANCRDTVRHGRHNTAVLTEADAFAIRIALAGPSPPTRGSLAERYGVSGSAISAVATGKTFKDAGGPIKTSRKRKSRGETYRSPEPDHEPARTAPGRTQRSTGARPAPS</sequence>
<dbReference type="SUPFAM" id="SSF54060">
    <property type="entry name" value="His-Me finger endonucleases"/>
    <property type="match status" value="1"/>
</dbReference>
<comment type="caution">
    <text evidence="2">The sequence shown here is derived from an EMBL/GenBank/DDBJ whole genome shotgun (WGS) entry which is preliminary data.</text>
</comment>
<dbReference type="EMBL" id="MQWB01000001">
    <property type="protein sequence ID" value="OZC02402.1"/>
    <property type="molecule type" value="Genomic_DNA"/>
</dbReference>
<dbReference type="Proteomes" id="UP000216446">
    <property type="component" value="Unassembled WGS sequence"/>
</dbReference>
<name>A0A259TXA7_9BACT</name>
<protein>
    <recommendedName>
        <fullName evidence="4">HNH nuclease domain-containing protein</fullName>
    </recommendedName>
</protein>
<dbReference type="OrthoDB" id="886862at2"/>
<feature type="compositionally biased region" description="Basic and acidic residues" evidence="1">
    <location>
        <begin position="186"/>
        <end position="200"/>
    </location>
</feature>
<dbReference type="InterPro" id="IPR044925">
    <property type="entry name" value="His-Me_finger_sf"/>
</dbReference>
<feature type="region of interest" description="Disordered" evidence="1">
    <location>
        <begin position="1"/>
        <end position="31"/>
    </location>
</feature>
<evidence type="ECO:0000313" key="2">
    <source>
        <dbReference type="EMBL" id="OZC02402.1"/>
    </source>
</evidence>
<dbReference type="InParanoid" id="A0A259TXA7"/>
<reference evidence="2 3" key="1">
    <citation type="submission" date="2016-11" db="EMBL/GenBank/DDBJ databases">
        <title>Study of marine rhodopsin-containing bacteria.</title>
        <authorList>
            <person name="Yoshizawa S."/>
            <person name="Kumagai Y."/>
            <person name="Kogure K."/>
        </authorList>
    </citation>
    <scope>NUCLEOTIDE SEQUENCE [LARGE SCALE GENOMIC DNA]</scope>
    <source>
        <strain evidence="2 3">SG-29</strain>
    </source>
</reference>
<evidence type="ECO:0000313" key="3">
    <source>
        <dbReference type="Proteomes" id="UP000216446"/>
    </source>
</evidence>
<proteinExistence type="predicted"/>
<evidence type="ECO:0000256" key="1">
    <source>
        <dbReference type="SAM" id="MobiDB-lite"/>
    </source>
</evidence>
<evidence type="ECO:0008006" key="4">
    <source>
        <dbReference type="Google" id="ProtNLM"/>
    </source>
</evidence>
<gene>
    <name evidence="2" type="ORF">BSZ36_05080</name>
</gene>
<accession>A0A259TXA7</accession>
<keyword evidence="3" id="KW-1185">Reference proteome</keyword>
<organism evidence="2 3">
    <name type="scientific">Rubricoccus marinus</name>
    <dbReference type="NCBI Taxonomy" id="716817"/>
    <lineage>
        <taxon>Bacteria</taxon>
        <taxon>Pseudomonadati</taxon>
        <taxon>Rhodothermota</taxon>
        <taxon>Rhodothermia</taxon>
        <taxon>Rhodothermales</taxon>
        <taxon>Rubricoccaceae</taxon>
        <taxon>Rubricoccus</taxon>
    </lineage>
</organism>
<dbReference type="AlphaFoldDB" id="A0A259TXA7"/>